<keyword evidence="6 7" id="KW-0998">Cell outer membrane</keyword>
<comment type="similarity">
    <text evidence="1 7 8">Belongs to the TonB-dependent receptor family.</text>
</comment>
<evidence type="ECO:0000259" key="10">
    <source>
        <dbReference type="SMART" id="SM00965"/>
    </source>
</evidence>
<reference evidence="12" key="1">
    <citation type="journal article" date="2019" name="Int. J. Syst. Evol. Microbiol.">
        <title>The Global Catalogue of Microorganisms (GCM) 10K type strain sequencing project: providing services to taxonomists for standard genome sequencing and annotation.</title>
        <authorList>
            <consortium name="The Broad Institute Genomics Platform"/>
            <consortium name="The Broad Institute Genome Sequencing Center for Infectious Disease"/>
            <person name="Wu L."/>
            <person name="Ma J."/>
        </authorList>
    </citation>
    <scope>NUCLEOTIDE SEQUENCE [LARGE SCALE GENOMIC DNA]</scope>
    <source>
        <strain evidence="12">LMG 24813</strain>
    </source>
</reference>
<dbReference type="InterPro" id="IPR010105">
    <property type="entry name" value="TonB_sidphr_rcpt"/>
</dbReference>
<dbReference type="InterPro" id="IPR012910">
    <property type="entry name" value="Plug_dom"/>
</dbReference>
<dbReference type="Proteomes" id="UP001595848">
    <property type="component" value="Unassembled WGS sequence"/>
</dbReference>
<evidence type="ECO:0000256" key="2">
    <source>
        <dbReference type="ARBA" id="ARBA00022448"/>
    </source>
</evidence>
<feature type="domain" description="Secretin/TonB short N-terminal" evidence="10">
    <location>
        <begin position="92"/>
        <end position="143"/>
    </location>
</feature>
<dbReference type="RefSeq" id="WP_217963027.1">
    <property type="nucleotide sequence ID" value="NZ_JAHTBN010000001.1"/>
</dbReference>
<dbReference type="Pfam" id="PF07660">
    <property type="entry name" value="STN"/>
    <property type="match status" value="1"/>
</dbReference>
<feature type="region of interest" description="Disordered" evidence="9">
    <location>
        <begin position="1"/>
        <end position="29"/>
    </location>
</feature>
<gene>
    <name evidence="11" type="ORF">ACFOY1_19795</name>
</gene>
<evidence type="ECO:0000313" key="12">
    <source>
        <dbReference type="Proteomes" id="UP001595848"/>
    </source>
</evidence>
<evidence type="ECO:0000256" key="4">
    <source>
        <dbReference type="ARBA" id="ARBA00023136"/>
    </source>
</evidence>
<keyword evidence="3 8" id="KW-0798">TonB box</keyword>
<dbReference type="Pfam" id="PF00593">
    <property type="entry name" value="TonB_dep_Rec_b-barrel"/>
    <property type="match status" value="1"/>
</dbReference>
<protein>
    <submittedName>
        <fullName evidence="11">TonB-dependent siderophore receptor</fullName>
    </submittedName>
</protein>
<organism evidence="11 12">
    <name type="scientific">Candidimonas humi</name>
    <dbReference type="NCBI Taxonomy" id="683355"/>
    <lineage>
        <taxon>Bacteria</taxon>
        <taxon>Pseudomonadati</taxon>
        <taxon>Pseudomonadota</taxon>
        <taxon>Betaproteobacteria</taxon>
        <taxon>Burkholderiales</taxon>
        <taxon>Alcaligenaceae</taxon>
        <taxon>Candidimonas</taxon>
    </lineage>
</organism>
<dbReference type="Pfam" id="PF07715">
    <property type="entry name" value="Plug"/>
    <property type="match status" value="1"/>
</dbReference>
<keyword evidence="4 7" id="KW-0472">Membrane</keyword>
<keyword evidence="12" id="KW-1185">Reference proteome</keyword>
<evidence type="ECO:0000256" key="9">
    <source>
        <dbReference type="SAM" id="MobiDB-lite"/>
    </source>
</evidence>
<dbReference type="InterPro" id="IPR039426">
    <property type="entry name" value="TonB-dep_rcpt-like"/>
</dbReference>
<evidence type="ECO:0000256" key="1">
    <source>
        <dbReference type="ARBA" id="ARBA00009810"/>
    </source>
</evidence>
<dbReference type="PANTHER" id="PTHR32552">
    <property type="entry name" value="FERRICHROME IRON RECEPTOR-RELATED"/>
    <property type="match status" value="1"/>
</dbReference>
<dbReference type="InterPro" id="IPR011662">
    <property type="entry name" value="Secretin/TonB_short_N"/>
</dbReference>
<evidence type="ECO:0000256" key="8">
    <source>
        <dbReference type="RuleBase" id="RU003357"/>
    </source>
</evidence>
<comment type="caution">
    <text evidence="11">The sequence shown here is derived from an EMBL/GenBank/DDBJ whole genome shotgun (WGS) entry which is preliminary data.</text>
</comment>
<name>A0ABV8P4Z6_9BURK</name>
<proteinExistence type="inferred from homology"/>
<sequence>MAVRRAHPSFSPTSRRHRDAGVCRPATRARHSRAPVAQAVLWVSMSAMAWALPVFSQAQSTQAAAAESRHRFDIPSGSLDQALGRFGRQSGESISVNAALTSGLTSPGLRGDYTAGDALRRLLSGTGLQAVRDNNGEYTLRPMPVSKVNGNVATLPAVTVLGTAESEAERLNPPMSVGSKMPLTQREIPSSVSVITQQQIQAQNATSVDDVLRYAPGVAVALANPNATSYLVRGFPITAFQLDGVPTTIPQSGSAMVADDIAMFDRVEVLRGPAGLFNGFGGDGGAINLVRKRAPSTFQASADVSVGTYADHRGQIDVGGPLNDAGTLRGRLVAMQHDQHLMQEGSWQRDQQLYGTLEADLTPTTTARIGMSYSKQSGHIMYGLPTYEDYSIVAAPRDQYIGADWDHLSAEKTNIFAGIEQKLSGGWVAKLAYNHVQSSQHFMNGVPGSYVDPVTYDGNPYSYNYKDQNTQDAVDAYASGPFMLFGRKHQLTIGANYLHQSDRSTQYFINPASGLDMWGDFFTSIFDTSVYSNDFAGGPQNDFRTVTNQYGVYGNARFNILDPLTLIVGGRATWWDNTLTPNADPYYNQFGETYSHDRAGPKITPLVGLVYDINNIYSAYASYTSIYKPQTSFFSYDGQMIKPVTGKQYEIGLKGEYFGGKLNTSVALFQIDESNRAFSDPGHQGFYIAQGRARSRGVELTASGEVLPGLTVSTGYTYVALRSLDQSVTSSTPFSFTPKHQFKLWANYQLPGQLHNWNVGGAVYATSSTYFSNGAGDTVAPGYATVDATVGYQFSKRLSASVSVTNLLDRKYFATVAGAAGNYYGNPAKVLLALHYKM</sequence>
<keyword evidence="7" id="KW-1134">Transmembrane beta strand</keyword>
<keyword evidence="2 7" id="KW-0813">Transport</keyword>
<evidence type="ECO:0000256" key="6">
    <source>
        <dbReference type="ARBA" id="ARBA00023237"/>
    </source>
</evidence>
<dbReference type="PROSITE" id="PS52016">
    <property type="entry name" value="TONB_DEPENDENT_REC_3"/>
    <property type="match status" value="1"/>
</dbReference>
<dbReference type="EMBL" id="JBHSBV010000009">
    <property type="protein sequence ID" value="MFC4203200.1"/>
    <property type="molecule type" value="Genomic_DNA"/>
</dbReference>
<evidence type="ECO:0000313" key="11">
    <source>
        <dbReference type="EMBL" id="MFC4203200.1"/>
    </source>
</evidence>
<keyword evidence="7" id="KW-0812">Transmembrane</keyword>
<keyword evidence="5 11" id="KW-0675">Receptor</keyword>
<comment type="subcellular location">
    <subcellularLocation>
        <location evidence="7">Cell outer membrane</location>
        <topology evidence="7">Multi-pass membrane protein</topology>
    </subcellularLocation>
</comment>
<dbReference type="CDD" id="cd01347">
    <property type="entry name" value="ligand_gated_channel"/>
    <property type="match status" value="1"/>
</dbReference>
<dbReference type="InterPro" id="IPR000531">
    <property type="entry name" value="Beta-barrel_TonB"/>
</dbReference>
<evidence type="ECO:0000256" key="5">
    <source>
        <dbReference type="ARBA" id="ARBA00023170"/>
    </source>
</evidence>
<dbReference type="NCBIfam" id="TIGR01783">
    <property type="entry name" value="TonB-siderophor"/>
    <property type="match status" value="1"/>
</dbReference>
<evidence type="ECO:0000256" key="7">
    <source>
        <dbReference type="PROSITE-ProRule" id="PRU01360"/>
    </source>
</evidence>
<dbReference type="SMART" id="SM00965">
    <property type="entry name" value="STN"/>
    <property type="match status" value="1"/>
</dbReference>
<accession>A0ABV8P4Z6</accession>
<dbReference type="PANTHER" id="PTHR32552:SF74">
    <property type="entry name" value="HYDROXAMATE SIDEROPHORE RECEPTOR FHUE"/>
    <property type="match status" value="1"/>
</dbReference>
<evidence type="ECO:0000256" key="3">
    <source>
        <dbReference type="ARBA" id="ARBA00023077"/>
    </source>
</evidence>